<gene>
    <name evidence="3" type="ORF">H6G83_06950</name>
</gene>
<sequence length="100" mass="11406">MLSIREWCKIWVSKTLAILTNLAFIACKRVGLEGVSTHLFRRTALTQMSSARIPLRTIQEISSHSHLETLQRYLEVTLLAEARGGFCDWSLILYLLNTSI</sequence>
<dbReference type="Proteomes" id="UP000661112">
    <property type="component" value="Unassembled WGS sequence"/>
</dbReference>
<keyword evidence="4" id="KW-1185">Reference proteome</keyword>
<comment type="caution">
    <text evidence="3">The sequence shown here is derived from an EMBL/GenBank/DDBJ whole genome shotgun (WGS) entry which is preliminary data.</text>
</comment>
<reference evidence="3 4" key="1">
    <citation type="journal article" date="2020" name="ISME J.">
        <title>Comparative genomics reveals insights into cyanobacterial evolution and habitat adaptation.</title>
        <authorList>
            <person name="Chen M.Y."/>
            <person name="Teng W.K."/>
            <person name="Zhao L."/>
            <person name="Hu C.X."/>
            <person name="Zhou Y.K."/>
            <person name="Han B.P."/>
            <person name="Song L.R."/>
            <person name="Shu W.S."/>
        </authorList>
    </citation>
    <scope>NUCLEOTIDE SEQUENCE [LARGE SCALE GENOMIC DNA]</scope>
    <source>
        <strain evidence="3 4">FACHB-119</strain>
    </source>
</reference>
<dbReference type="InterPro" id="IPR013762">
    <property type="entry name" value="Integrase-like_cat_sf"/>
</dbReference>
<dbReference type="PROSITE" id="PS51257">
    <property type="entry name" value="PROKAR_LIPOPROTEIN"/>
    <property type="match status" value="1"/>
</dbReference>
<organism evidence="3 4">
    <name type="scientific">Anabaena azotica FACHB-119</name>
    <dbReference type="NCBI Taxonomy" id="947527"/>
    <lineage>
        <taxon>Bacteria</taxon>
        <taxon>Bacillati</taxon>
        <taxon>Cyanobacteriota</taxon>
        <taxon>Cyanophyceae</taxon>
        <taxon>Nostocales</taxon>
        <taxon>Nostocaceae</taxon>
        <taxon>Anabaena</taxon>
        <taxon>Anabaena azotica</taxon>
    </lineage>
</organism>
<dbReference type="InterPro" id="IPR002104">
    <property type="entry name" value="Integrase_catalytic"/>
</dbReference>
<evidence type="ECO:0000313" key="4">
    <source>
        <dbReference type="Proteomes" id="UP000661112"/>
    </source>
</evidence>
<dbReference type="SUPFAM" id="SSF56349">
    <property type="entry name" value="DNA breaking-rejoining enzymes"/>
    <property type="match status" value="1"/>
</dbReference>
<accession>A0ABR8D2E8</accession>
<dbReference type="Gene3D" id="1.10.443.10">
    <property type="entry name" value="Intergrase catalytic core"/>
    <property type="match status" value="1"/>
</dbReference>
<proteinExistence type="predicted"/>
<name>A0ABR8D2E8_9NOST</name>
<feature type="domain" description="Tyr recombinase" evidence="2">
    <location>
        <begin position="26"/>
        <end position="76"/>
    </location>
</feature>
<protein>
    <submittedName>
        <fullName evidence="3">Tyrosine-type recombinase/integrase</fullName>
    </submittedName>
</protein>
<dbReference type="Pfam" id="PF00589">
    <property type="entry name" value="Phage_integrase"/>
    <property type="match status" value="1"/>
</dbReference>
<evidence type="ECO:0000256" key="1">
    <source>
        <dbReference type="ARBA" id="ARBA00023172"/>
    </source>
</evidence>
<keyword evidence="1" id="KW-0233">DNA recombination</keyword>
<dbReference type="EMBL" id="JACJSG010000007">
    <property type="protein sequence ID" value="MBD2500361.1"/>
    <property type="molecule type" value="Genomic_DNA"/>
</dbReference>
<dbReference type="InterPro" id="IPR011010">
    <property type="entry name" value="DNA_brk_join_enz"/>
</dbReference>
<evidence type="ECO:0000313" key="3">
    <source>
        <dbReference type="EMBL" id="MBD2500361.1"/>
    </source>
</evidence>
<evidence type="ECO:0000259" key="2">
    <source>
        <dbReference type="Pfam" id="PF00589"/>
    </source>
</evidence>